<dbReference type="InterPro" id="IPR002110">
    <property type="entry name" value="Ankyrin_rpt"/>
</dbReference>
<evidence type="ECO:0000256" key="3">
    <source>
        <dbReference type="PROSITE-ProRule" id="PRU00023"/>
    </source>
</evidence>
<feature type="repeat" description="ANK" evidence="3">
    <location>
        <begin position="285"/>
        <end position="313"/>
    </location>
</feature>
<feature type="repeat" description="ANK" evidence="3">
    <location>
        <begin position="135"/>
        <end position="167"/>
    </location>
</feature>
<dbReference type="SUPFAM" id="SSF48403">
    <property type="entry name" value="Ankyrin repeat"/>
    <property type="match status" value="1"/>
</dbReference>
<dbReference type="PROSITE" id="PS50088">
    <property type="entry name" value="ANK_REPEAT"/>
    <property type="match status" value="5"/>
</dbReference>
<gene>
    <name evidence="4" type="ORF">TKK_012338</name>
</gene>
<dbReference type="PROSITE" id="PS50297">
    <property type="entry name" value="ANK_REP_REGION"/>
    <property type="match status" value="5"/>
</dbReference>
<sequence length="526" mass="60457">MSAFEYIFNEEVLRAQEEIVGEILRSFNENHMEKSGISHLHVACEFGVADVVERFLKRGENPNALVHRTGDSPLHYASKRRDNKRVIELLLKYGANLYLANKEGVTPLRLMCKTHRDEDLVDMFTKFKINARSKLASQILHVAVSRGRKKFVEWLLTLGVDPNLKDREGLASLHVVCQKDYDLKAPSCRNEIIELLLMYGAMVDITKNKGSTPLLITCRGDEADKKQVLQVLLKNGADPNLANDYGSTPLHHLCQKFLEEDVVELFFKVNDERKQTLQLDAPNKLGRTPLQLAVANFMPKTVDLLLDRGVEVSKFVFPTETFFGKKLPEDRSVPGGFDLVLGFDIEIRQRFEKIKYQLELAAGTMLVIDRLEDKGYELNRKDALTIMKFFSKRKLFEESSADLQKYCFDDEKFTKEAKEMIIKPDLTLYDLMQLTHKEAAKIMNYVDYFELSQSEKFKKLLGKSGETCALHLGETMTRKFFRSWATLSFMGLTRYQFPEELSEIIMDTKLSNKDLFNILLADEIQS</sequence>
<dbReference type="SMART" id="SM00248">
    <property type="entry name" value="ANK"/>
    <property type="match status" value="8"/>
</dbReference>
<reference evidence="4 5" key="1">
    <citation type="journal article" date="2024" name="bioRxiv">
        <title>A reference genome for Trichogramma kaykai: A tiny desert-dwelling parasitoid wasp with competing sex-ratio distorters.</title>
        <authorList>
            <person name="Culotta J."/>
            <person name="Lindsey A.R."/>
        </authorList>
    </citation>
    <scope>NUCLEOTIDE SEQUENCE [LARGE SCALE GENOMIC DNA]</scope>
    <source>
        <strain evidence="4 5">KSX58</strain>
    </source>
</reference>
<organism evidence="4 5">
    <name type="scientific">Trichogramma kaykai</name>
    <dbReference type="NCBI Taxonomy" id="54128"/>
    <lineage>
        <taxon>Eukaryota</taxon>
        <taxon>Metazoa</taxon>
        <taxon>Ecdysozoa</taxon>
        <taxon>Arthropoda</taxon>
        <taxon>Hexapoda</taxon>
        <taxon>Insecta</taxon>
        <taxon>Pterygota</taxon>
        <taxon>Neoptera</taxon>
        <taxon>Endopterygota</taxon>
        <taxon>Hymenoptera</taxon>
        <taxon>Apocrita</taxon>
        <taxon>Proctotrupomorpha</taxon>
        <taxon>Chalcidoidea</taxon>
        <taxon>Trichogrammatidae</taxon>
        <taxon>Trichogramma</taxon>
    </lineage>
</organism>
<dbReference type="InterPro" id="IPR050745">
    <property type="entry name" value="Multifunctional_regulatory"/>
</dbReference>
<evidence type="ECO:0000256" key="1">
    <source>
        <dbReference type="ARBA" id="ARBA00022737"/>
    </source>
</evidence>
<keyword evidence="2 3" id="KW-0040">ANK repeat</keyword>
<dbReference type="Pfam" id="PF12796">
    <property type="entry name" value="Ank_2"/>
    <property type="match status" value="2"/>
</dbReference>
<dbReference type="AlphaFoldDB" id="A0ABD2WIY9"/>
<feature type="repeat" description="ANK" evidence="3">
    <location>
        <begin position="69"/>
        <end position="102"/>
    </location>
</feature>
<dbReference type="InterPro" id="IPR036770">
    <property type="entry name" value="Ankyrin_rpt-contain_sf"/>
</dbReference>
<accession>A0ABD2WIY9</accession>
<evidence type="ECO:0000313" key="5">
    <source>
        <dbReference type="Proteomes" id="UP001627154"/>
    </source>
</evidence>
<feature type="repeat" description="ANK" evidence="3">
    <location>
        <begin position="209"/>
        <end position="244"/>
    </location>
</feature>
<keyword evidence="1" id="KW-0677">Repeat</keyword>
<protein>
    <submittedName>
        <fullName evidence="4">Uncharacterized protein</fullName>
    </submittedName>
</protein>
<dbReference type="Gene3D" id="1.25.40.20">
    <property type="entry name" value="Ankyrin repeat-containing domain"/>
    <property type="match status" value="2"/>
</dbReference>
<comment type="caution">
    <text evidence="4">The sequence shown here is derived from an EMBL/GenBank/DDBJ whole genome shotgun (WGS) entry which is preliminary data.</text>
</comment>
<proteinExistence type="predicted"/>
<keyword evidence="5" id="KW-1185">Reference proteome</keyword>
<dbReference type="PANTHER" id="PTHR24189">
    <property type="entry name" value="MYOTROPHIN"/>
    <property type="match status" value="1"/>
</dbReference>
<name>A0ABD2WIY9_9HYME</name>
<dbReference type="PANTHER" id="PTHR24189:SF72">
    <property type="entry name" value="ANKYRIN REPEAT-CONTAINING DOMAIN-CONTAINING PROTEIN"/>
    <property type="match status" value="1"/>
</dbReference>
<dbReference type="Proteomes" id="UP001627154">
    <property type="component" value="Unassembled WGS sequence"/>
</dbReference>
<feature type="repeat" description="ANK" evidence="3">
    <location>
        <begin position="35"/>
        <end position="67"/>
    </location>
</feature>
<evidence type="ECO:0000313" key="4">
    <source>
        <dbReference type="EMBL" id="KAL3393068.1"/>
    </source>
</evidence>
<evidence type="ECO:0000256" key="2">
    <source>
        <dbReference type="ARBA" id="ARBA00023043"/>
    </source>
</evidence>
<dbReference type="EMBL" id="JBJJXI010000100">
    <property type="protein sequence ID" value="KAL3393068.1"/>
    <property type="molecule type" value="Genomic_DNA"/>
</dbReference>